<feature type="transmembrane region" description="Helical" evidence="3">
    <location>
        <begin position="306"/>
        <end position="326"/>
    </location>
</feature>
<dbReference type="PANTHER" id="PTHR23520">
    <property type="entry name" value="TRANSPORTER, PUTATIVE (AFU_ORTHOLOGUE AFUA_3G04000)-RELATED"/>
    <property type="match status" value="1"/>
</dbReference>
<feature type="transmembrane region" description="Helical" evidence="3">
    <location>
        <begin position="269"/>
        <end position="294"/>
    </location>
</feature>
<dbReference type="GO" id="GO:0000329">
    <property type="term" value="C:fungal-type vacuole membrane"/>
    <property type="evidence" value="ECO:0007669"/>
    <property type="project" value="TreeGrafter"/>
</dbReference>
<evidence type="ECO:0000256" key="2">
    <source>
        <dbReference type="SAM" id="MobiDB-lite"/>
    </source>
</evidence>
<dbReference type="GeneID" id="89973823"/>
<sequence>MNNSRLISLLGISTLRAAPRDVHLLYLSRFLRTAAFGSTGVILAVFLSGLGHSDVRVGLFMTLTLVGDVFLSLVLTNWADHFGRRRTTILGCSLMITSGLVFAIASNYWILLAAAVLGVISPSGNEIGPFRAVEEGMLACLSANYDMSDIFAWHIVAGTLGVSFGTFSTGWITAIFQKPVGWTEQESYRVIFIVYTIIGIIKLLVALKLSNASEVSRPTVERQQDAEQEEAQPMLQSEETSVAKGPGPTALMRAVRIFVPELTAPTRSILWKLCLLFAIDSFASGMVAFTLLSFYLHSRFQAPMSLLSSLLAIPFIFSAASSLLASPISKRLGLLPTMALTHLPSAILLGFLPLAPTIELACVLLILRAALSTMDQGPRAVFLSQVVRPEERTKVMGVVNTIKTLSQSAGPTVTGSMAQAGNFGAVFVIGGVLKAGYDLALVGLWLSRRALAEHDDIVLPNVNDNLAENEGESDGTSRV</sequence>
<feature type="transmembrane region" description="Helical" evidence="3">
    <location>
        <begin position="100"/>
        <end position="120"/>
    </location>
</feature>
<dbReference type="EMBL" id="JAVRRD010000021">
    <property type="protein sequence ID" value="KAK5048557.1"/>
    <property type="molecule type" value="Genomic_DNA"/>
</dbReference>
<proteinExistence type="predicted"/>
<keyword evidence="3" id="KW-0812">Transmembrane</keyword>
<feature type="transmembrane region" description="Helical" evidence="3">
    <location>
        <begin position="151"/>
        <end position="176"/>
    </location>
</feature>
<feature type="region of interest" description="Disordered" evidence="2">
    <location>
        <begin position="218"/>
        <end position="246"/>
    </location>
</feature>
<dbReference type="Proteomes" id="UP001358417">
    <property type="component" value="Unassembled WGS sequence"/>
</dbReference>
<dbReference type="AlphaFoldDB" id="A0AAV9N2Y8"/>
<feature type="domain" description="Major facilitator superfamily (MFS) profile" evidence="4">
    <location>
        <begin position="21"/>
        <end position="448"/>
    </location>
</feature>
<dbReference type="Gene3D" id="1.20.1250.20">
    <property type="entry name" value="MFS general substrate transporter like domains"/>
    <property type="match status" value="2"/>
</dbReference>
<dbReference type="Pfam" id="PF07690">
    <property type="entry name" value="MFS_1"/>
    <property type="match status" value="2"/>
</dbReference>
<organism evidence="5 6">
    <name type="scientific">Exophiala bonariae</name>
    <dbReference type="NCBI Taxonomy" id="1690606"/>
    <lineage>
        <taxon>Eukaryota</taxon>
        <taxon>Fungi</taxon>
        <taxon>Dikarya</taxon>
        <taxon>Ascomycota</taxon>
        <taxon>Pezizomycotina</taxon>
        <taxon>Eurotiomycetes</taxon>
        <taxon>Chaetothyriomycetidae</taxon>
        <taxon>Chaetothyriales</taxon>
        <taxon>Herpotrichiellaceae</taxon>
        <taxon>Exophiala</taxon>
    </lineage>
</organism>
<protein>
    <recommendedName>
        <fullName evidence="4">Major facilitator superfamily (MFS) profile domain-containing protein</fullName>
    </recommendedName>
</protein>
<feature type="transmembrane region" description="Helical" evidence="3">
    <location>
        <begin position="57"/>
        <end position="79"/>
    </location>
</feature>
<dbReference type="InterPro" id="IPR011701">
    <property type="entry name" value="MFS"/>
</dbReference>
<accession>A0AAV9N2Y8</accession>
<dbReference type="PANTHER" id="PTHR23520:SF5">
    <property type="entry name" value="TRANSPORTER, PUTATIVE (AFU_ORTHOLOGUE AFUA_3G04000)-RELATED"/>
    <property type="match status" value="1"/>
</dbReference>
<comment type="subcellular location">
    <subcellularLocation>
        <location evidence="1">Membrane</location>
        <topology evidence="1">Multi-pass membrane protein</topology>
    </subcellularLocation>
</comment>
<name>A0AAV9N2Y8_9EURO</name>
<evidence type="ECO:0000256" key="3">
    <source>
        <dbReference type="SAM" id="Phobius"/>
    </source>
</evidence>
<dbReference type="SUPFAM" id="SSF103473">
    <property type="entry name" value="MFS general substrate transporter"/>
    <property type="match status" value="1"/>
</dbReference>
<dbReference type="InterPro" id="IPR036259">
    <property type="entry name" value="MFS_trans_sf"/>
</dbReference>
<keyword evidence="3" id="KW-0472">Membrane</keyword>
<dbReference type="PROSITE" id="PS50850">
    <property type="entry name" value="MFS"/>
    <property type="match status" value="1"/>
</dbReference>
<feature type="transmembrane region" description="Helical" evidence="3">
    <location>
        <begin position="30"/>
        <end position="51"/>
    </location>
</feature>
<keyword evidence="3" id="KW-1133">Transmembrane helix</keyword>
<gene>
    <name evidence="5" type="ORF">LTR84_005648</name>
</gene>
<dbReference type="RefSeq" id="XP_064703916.1">
    <property type="nucleotide sequence ID" value="XM_064849213.1"/>
</dbReference>
<evidence type="ECO:0000313" key="6">
    <source>
        <dbReference type="Proteomes" id="UP001358417"/>
    </source>
</evidence>
<keyword evidence="6" id="KW-1185">Reference proteome</keyword>
<evidence type="ECO:0000256" key="1">
    <source>
        <dbReference type="ARBA" id="ARBA00004141"/>
    </source>
</evidence>
<feature type="transmembrane region" description="Helical" evidence="3">
    <location>
        <begin position="188"/>
        <end position="207"/>
    </location>
</feature>
<feature type="transmembrane region" description="Helical" evidence="3">
    <location>
        <begin position="346"/>
        <end position="367"/>
    </location>
</feature>
<reference evidence="5 6" key="1">
    <citation type="submission" date="2023-08" db="EMBL/GenBank/DDBJ databases">
        <title>Black Yeasts Isolated from many extreme environments.</title>
        <authorList>
            <person name="Coleine C."/>
            <person name="Stajich J.E."/>
            <person name="Selbmann L."/>
        </authorList>
    </citation>
    <scope>NUCLEOTIDE SEQUENCE [LARGE SCALE GENOMIC DNA]</scope>
    <source>
        <strain evidence="5 6">CCFEE 5792</strain>
    </source>
</reference>
<evidence type="ECO:0000259" key="4">
    <source>
        <dbReference type="PROSITE" id="PS50850"/>
    </source>
</evidence>
<evidence type="ECO:0000313" key="5">
    <source>
        <dbReference type="EMBL" id="KAK5048557.1"/>
    </source>
</evidence>
<dbReference type="InterPro" id="IPR020846">
    <property type="entry name" value="MFS_dom"/>
</dbReference>
<dbReference type="GO" id="GO:0022857">
    <property type="term" value="F:transmembrane transporter activity"/>
    <property type="evidence" value="ECO:0007669"/>
    <property type="project" value="InterPro"/>
</dbReference>
<comment type="caution">
    <text evidence="5">The sequence shown here is derived from an EMBL/GenBank/DDBJ whole genome shotgun (WGS) entry which is preliminary data.</text>
</comment>